<dbReference type="InterPro" id="IPR036081">
    <property type="entry name" value="Translin_sf"/>
</dbReference>
<comment type="caution">
    <text evidence="1">The sequence shown here is derived from an EMBL/GenBank/DDBJ whole genome shotgun (WGS) entry which is preliminary data.</text>
</comment>
<gene>
    <name evidence="1" type="ORF">A2537_01945</name>
</gene>
<proteinExistence type="predicted"/>
<reference evidence="1 2" key="1">
    <citation type="journal article" date="2016" name="Nat. Commun.">
        <title>Thousands of microbial genomes shed light on interconnected biogeochemical processes in an aquifer system.</title>
        <authorList>
            <person name="Anantharaman K."/>
            <person name="Brown C.T."/>
            <person name="Hug L.A."/>
            <person name="Sharon I."/>
            <person name="Castelle C.J."/>
            <person name="Probst A.J."/>
            <person name="Thomas B.C."/>
            <person name="Singh A."/>
            <person name="Wilkins M.J."/>
            <person name="Karaoz U."/>
            <person name="Brodie E.L."/>
            <person name="Williams K.H."/>
            <person name="Hubbard S.S."/>
            <person name="Banfield J.F."/>
        </authorList>
    </citation>
    <scope>NUCLEOTIDE SEQUENCE [LARGE SCALE GENOMIC DNA]</scope>
</reference>
<dbReference type="InterPro" id="IPR002848">
    <property type="entry name" value="Translin_fam"/>
</dbReference>
<dbReference type="Proteomes" id="UP000178490">
    <property type="component" value="Unassembled WGS sequence"/>
</dbReference>
<dbReference type="PANTHER" id="PTHR10741">
    <property type="entry name" value="TRANSLIN AND TRANSLIN ASSOCIATED PROTEIN X"/>
    <property type="match status" value="1"/>
</dbReference>
<organism evidence="1 2">
    <name type="scientific">Candidatus Magasanikbacteria bacterium RIFOXYD2_FULL_36_9</name>
    <dbReference type="NCBI Taxonomy" id="1798707"/>
    <lineage>
        <taxon>Bacteria</taxon>
        <taxon>Candidatus Magasanikiibacteriota</taxon>
    </lineage>
</organism>
<dbReference type="Gene3D" id="1.20.58.2140">
    <property type="match status" value="1"/>
</dbReference>
<accession>A0A1F6P1A8</accession>
<sequence length="164" mass="18586">MSGDAQQHAKKAIFALQRDDKEGGSERLKMAEGLLLELYKKFKNDKRLFGEGSYKAALEEYVEAVLFNSYVLSKPVGKIKGVEVDSDTFISGLCDVPGELCRYAIRAATARNFALTKKCYEYAEEIIGELMDMDLTGYHRNKFDQAKQALHKLEQVVYEVSIRE</sequence>
<evidence type="ECO:0000313" key="2">
    <source>
        <dbReference type="Proteomes" id="UP000178490"/>
    </source>
</evidence>
<evidence type="ECO:0000313" key="1">
    <source>
        <dbReference type="EMBL" id="OGH89870.1"/>
    </source>
</evidence>
<dbReference type="GO" id="GO:0043565">
    <property type="term" value="F:sequence-specific DNA binding"/>
    <property type="evidence" value="ECO:0007669"/>
    <property type="project" value="InterPro"/>
</dbReference>
<dbReference type="SUPFAM" id="SSF74784">
    <property type="entry name" value="Translin"/>
    <property type="match status" value="1"/>
</dbReference>
<protein>
    <submittedName>
        <fullName evidence="1">Uncharacterized protein</fullName>
    </submittedName>
</protein>
<name>A0A1F6P1A8_9BACT</name>
<dbReference type="Pfam" id="PF01997">
    <property type="entry name" value="Translin"/>
    <property type="match status" value="1"/>
</dbReference>
<dbReference type="AlphaFoldDB" id="A0A1F6P1A8"/>
<dbReference type="EMBL" id="MFRC01000020">
    <property type="protein sequence ID" value="OGH89870.1"/>
    <property type="molecule type" value="Genomic_DNA"/>
</dbReference>
<dbReference type="CDD" id="cd14820">
    <property type="entry name" value="TRAX"/>
    <property type="match status" value="1"/>
</dbReference>